<dbReference type="FunFam" id="1.20.1250.20:FF:000013">
    <property type="entry name" value="MFS general substrate transporter"/>
    <property type="match status" value="1"/>
</dbReference>
<feature type="transmembrane region" description="Helical" evidence="6">
    <location>
        <begin position="348"/>
        <end position="365"/>
    </location>
</feature>
<keyword evidence="5 6" id="KW-0472">Membrane</keyword>
<proteinExistence type="predicted"/>
<dbReference type="Gene3D" id="1.20.1250.20">
    <property type="entry name" value="MFS general substrate transporter like domains"/>
    <property type="match status" value="2"/>
</dbReference>
<dbReference type="AlphaFoldDB" id="A0A7D9H0E1"/>
<dbReference type="PANTHER" id="PTHR43791">
    <property type="entry name" value="PERMEASE-RELATED"/>
    <property type="match status" value="1"/>
</dbReference>
<comment type="subcellular location">
    <subcellularLocation>
        <location evidence="1">Membrane</location>
        <topology evidence="1">Multi-pass membrane protein</topology>
    </subcellularLocation>
</comment>
<evidence type="ECO:0000256" key="1">
    <source>
        <dbReference type="ARBA" id="ARBA00004141"/>
    </source>
</evidence>
<reference evidence="8 9" key="1">
    <citation type="submission" date="2019-07" db="EMBL/GenBank/DDBJ databases">
        <authorList>
            <person name="Friedrich A."/>
            <person name="Schacherer J."/>
        </authorList>
    </citation>
    <scope>NUCLEOTIDE SEQUENCE [LARGE SCALE GENOMIC DNA]</scope>
</reference>
<evidence type="ECO:0000313" key="8">
    <source>
        <dbReference type="EMBL" id="VUG16944.1"/>
    </source>
</evidence>
<accession>A0A7D9H0E1</accession>
<sequence length="524" mass="58755">MPSILHGAPLNVAASSSTENIDKKEDESFINRKLDDFGKDSSHLLALSDSVKDEKVQALSKELGLNHKKLMWKIDLCVVPPFCLLYFLAFLDRVNISNAKIYHMESDLGLHGEQFNIALTAFFIPYVIFEVLSNYMLKIIKPHIWLGCMIFLFGIVTICMAYSHSFGGLLTCRLLLGIFEAGSFPSIFYIMANFYTTNESQRRFSIFFSCTCLAGGCAGAIAYRLNNLNGEHGLASWQWIYIVEGAITAGLSILLYFIVPDFPEEARFLNQTERKFLKDKLEIYSGKSGFEVKQNWHDVAKVLKEPLVYVASVAYFSLIVPAYSYAYFAPSIIKEMGYTALSAQAHSIYPWLASLGFSIILAFIADHTKLRSPYAIASALIAIAGLVMVYAGKDNVNVKYGGCFLVALGLYSCMPVLICWMSLNFTGHIRKSIGTAFVIGFGNIGGIVSSFIFPNNEAPRYKKGLGICLGFTALSIFGMLIYQCVLMHYTSRKKSVTYCEKWEKLSEREKIMKGDLNPDFRYQY</sequence>
<feature type="domain" description="Major facilitator superfamily (MFS) profile" evidence="7">
    <location>
        <begin position="78"/>
        <end position="490"/>
    </location>
</feature>
<dbReference type="PROSITE" id="PS50850">
    <property type="entry name" value="MFS"/>
    <property type="match status" value="1"/>
</dbReference>
<feature type="transmembrane region" description="Helical" evidence="6">
    <location>
        <begin position="398"/>
        <end position="421"/>
    </location>
</feature>
<keyword evidence="2" id="KW-0813">Transport</keyword>
<evidence type="ECO:0000256" key="5">
    <source>
        <dbReference type="ARBA" id="ARBA00023136"/>
    </source>
</evidence>
<feature type="transmembrane region" description="Helical" evidence="6">
    <location>
        <begin position="307"/>
        <end position="328"/>
    </location>
</feature>
<feature type="transmembrane region" description="Helical" evidence="6">
    <location>
        <begin position="175"/>
        <end position="192"/>
    </location>
</feature>
<evidence type="ECO:0000256" key="4">
    <source>
        <dbReference type="ARBA" id="ARBA00022989"/>
    </source>
</evidence>
<dbReference type="InterPro" id="IPR011701">
    <property type="entry name" value="MFS"/>
</dbReference>
<feature type="transmembrane region" description="Helical" evidence="6">
    <location>
        <begin position="144"/>
        <end position="163"/>
    </location>
</feature>
<dbReference type="Pfam" id="PF07690">
    <property type="entry name" value="MFS_1"/>
    <property type="match status" value="1"/>
</dbReference>
<keyword evidence="9" id="KW-1185">Reference proteome</keyword>
<dbReference type="InterPro" id="IPR020846">
    <property type="entry name" value="MFS_dom"/>
</dbReference>
<feature type="transmembrane region" description="Helical" evidence="6">
    <location>
        <begin position="70"/>
        <end position="91"/>
    </location>
</feature>
<protein>
    <submittedName>
        <fullName evidence="8">DEBR0S1_29690g1_1</fullName>
    </submittedName>
</protein>
<dbReference type="PANTHER" id="PTHR43791:SF46">
    <property type="entry name" value="MAJOR FACILITATOR SUPERFAMILY (MFS) PROFILE DOMAIN-CONTAINING PROTEIN-RELATED"/>
    <property type="match status" value="1"/>
</dbReference>
<evidence type="ECO:0000256" key="6">
    <source>
        <dbReference type="SAM" id="Phobius"/>
    </source>
</evidence>
<evidence type="ECO:0000259" key="7">
    <source>
        <dbReference type="PROSITE" id="PS50850"/>
    </source>
</evidence>
<dbReference type="EMBL" id="CABFWN010000001">
    <property type="protein sequence ID" value="VUG16944.1"/>
    <property type="molecule type" value="Genomic_DNA"/>
</dbReference>
<dbReference type="FunFam" id="1.20.1250.20:FF:000057">
    <property type="entry name" value="MFS general substrate transporter"/>
    <property type="match status" value="1"/>
</dbReference>
<organism evidence="8 9">
    <name type="scientific">Dekkera bruxellensis</name>
    <name type="common">Brettanomyces custersii</name>
    <dbReference type="NCBI Taxonomy" id="5007"/>
    <lineage>
        <taxon>Eukaryota</taxon>
        <taxon>Fungi</taxon>
        <taxon>Dikarya</taxon>
        <taxon>Ascomycota</taxon>
        <taxon>Saccharomycotina</taxon>
        <taxon>Pichiomycetes</taxon>
        <taxon>Pichiales</taxon>
        <taxon>Pichiaceae</taxon>
        <taxon>Brettanomyces</taxon>
    </lineage>
</organism>
<evidence type="ECO:0000256" key="3">
    <source>
        <dbReference type="ARBA" id="ARBA00022692"/>
    </source>
</evidence>
<gene>
    <name evidence="8" type="ORF">DEBR0S1_29690G</name>
</gene>
<dbReference type="GO" id="GO:0005886">
    <property type="term" value="C:plasma membrane"/>
    <property type="evidence" value="ECO:0007669"/>
    <property type="project" value="TreeGrafter"/>
</dbReference>
<dbReference type="GO" id="GO:0022857">
    <property type="term" value="F:transmembrane transporter activity"/>
    <property type="evidence" value="ECO:0007669"/>
    <property type="project" value="InterPro"/>
</dbReference>
<dbReference type="SUPFAM" id="SSF103473">
    <property type="entry name" value="MFS general substrate transporter"/>
    <property type="match status" value="1"/>
</dbReference>
<feature type="transmembrane region" description="Helical" evidence="6">
    <location>
        <begin position="114"/>
        <end position="132"/>
    </location>
</feature>
<keyword evidence="3 6" id="KW-0812">Transmembrane</keyword>
<feature type="transmembrane region" description="Helical" evidence="6">
    <location>
        <begin position="204"/>
        <end position="225"/>
    </location>
</feature>
<evidence type="ECO:0000313" key="9">
    <source>
        <dbReference type="Proteomes" id="UP000478008"/>
    </source>
</evidence>
<feature type="transmembrane region" description="Helical" evidence="6">
    <location>
        <begin position="237"/>
        <end position="259"/>
    </location>
</feature>
<feature type="transmembrane region" description="Helical" evidence="6">
    <location>
        <begin position="372"/>
        <end position="392"/>
    </location>
</feature>
<feature type="transmembrane region" description="Helical" evidence="6">
    <location>
        <begin position="464"/>
        <end position="485"/>
    </location>
</feature>
<evidence type="ECO:0000256" key="2">
    <source>
        <dbReference type="ARBA" id="ARBA00022448"/>
    </source>
</evidence>
<dbReference type="InterPro" id="IPR036259">
    <property type="entry name" value="MFS_trans_sf"/>
</dbReference>
<keyword evidence="4 6" id="KW-1133">Transmembrane helix</keyword>
<dbReference type="Proteomes" id="UP000478008">
    <property type="component" value="Unassembled WGS sequence"/>
</dbReference>
<feature type="transmembrane region" description="Helical" evidence="6">
    <location>
        <begin position="433"/>
        <end position="452"/>
    </location>
</feature>
<name>A0A7D9H0E1_DEKBR</name>